<protein>
    <recommendedName>
        <fullName evidence="2">SMP-30/Gluconolactonase/LRE-like region domain-containing protein</fullName>
    </recommendedName>
</protein>
<reference evidence="1" key="1">
    <citation type="submission" date="2018-05" db="EMBL/GenBank/DDBJ databases">
        <authorList>
            <person name="Lanie J.A."/>
            <person name="Ng W.-L."/>
            <person name="Kazmierczak K.M."/>
            <person name="Andrzejewski T.M."/>
            <person name="Davidsen T.M."/>
            <person name="Wayne K.J."/>
            <person name="Tettelin H."/>
            <person name="Glass J.I."/>
            <person name="Rusch D."/>
            <person name="Podicherti R."/>
            <person name="Tsui H.-C.T."/>
            <person name="Winkler M.E."/>
        </authorList>
    </citation>
    <scope>NUCLEOTIDE SEQUENCE</scope>
</reference>
<evidence type="ECO:0008006" key="2">
    <source>
        <dbReference type="Google" id="ProtNLM"/>
    </source>
</evidence>
<gene>
    <name evidence="1" type="ORF">METZ01_LOCUS189118</name>
</gene>
<name>A0A382DE49_9ZZZZ</name>
<sequence length="68" mass="7324">MANNPIDGFTLTKGDFEFIGNGLQRPECILAEKDGTLWSADARGGVVKIKPDGSQQIITQSHDADTFS</sequence>
<proteinExistence type="predicted"/>
<evidence type="ECO:0000313" key="1">
    <source>
        <dbReference type="EMBL" id="SVB36264.1"/>
    </source>
</evidence>
<accession>A0A382DE49</accession>
<dbReference type="EMBL" id="UINC01038777">
    <property type="protein sequence ID" value="SVB36264.1"/>
    <property type="molecule type" value="Genomic_DNA"/>
</dbReference>
<dbReference type="AlphaFoldDB" id="A0A382DE49"/>
<organism evidence="1">
    <name type="scientific">marine metagenome</name>
    <dbReference type="NCBI Taxonomy" id="408172"/>
    <lineage>
        <taxon>unclassified sequences</taxon>
        <taxon>metagenomes</taxon>
        <taxon>ecological metagenomes</taxon>
    </lineage>
</organism>
<feature type="non-terminal residue" evidence="1">
    <location>
        <position position="68"/>
    </location>
</feature>